<comment type="caution">
    <text evidence="1">The sequence shown here is derived from an EMBL/GenBank/DDBJ whole genome shotgun (WGS) entry which is preliminary data.</text>
</comment>
<evidence type="ECO:0000313" key="1">
    <source>
        <dbReference type="EMBL" id="KAI0093088.1"/>
    </source>
</evidence>
<keyword evidence="2" id="KW-1185">Reference proteome</keyword>
<gene>
    <name evidence="1" type="ORF">BDY19DRAFT_407332</name>
</gene>
<dbReference type="Proteomes" id="UP001055072">
    <property type="component" value="Unassembled WGS sequence"/>
</dbReference>
<dbReference type="EMBL" id="MU274902">
    <property type="protein sequence ID" value="KAI0093088.1"/>
    <property type="molecule type" value="Genomic_DNA"/>
</dbReference>
<name>A0ACB8UFH3_9APHY</name>
<sequence>MLLLMQQLTTQTHSYSLNGGFLNSTAPPMPTIPEFTPTVNAIRVNVLWFASLTLSLVSASFGILVKQWLREYLAGEYTSPQARLRIRHFRTPGLDHWKVFEIAAILPLLLQLSLALFLIGLCFFTADVHDTIGHTTLPLVAGWGFLFIAASFAPALSPRCPYKTTLLKSAMSTLRKLIFRIIVYAKDISHRTTDTFTQIPTRWSYNILNYDEEEAVITDTNDIDILIAVDSIQSDEQLLTIMWNAIQQIQLDPADSVTFVSKLISHRIQRDIISLPSDTFLDLKRLPKQTITSIMQMVAEILGDEIRRQSPTNISKVIEWSPWMKDCIYILLSETNSPVPNSVNQLFSILLADRLRYTTLFEIIKTRVPDTDTFPHILDRLRGGLTLIKGEDMLSVLAVLMQYYFCNEPIPSHDTLLSFIRYHGPDIESNHLQHLVDLMIFSLTNELKAEMYWFTHLCDELEIILVLSSKASWRDAVLKLIQSILLRQRNTAIFCRFPMALNDFDPVLKKATQDLFIDAVVAANPSERRAIMTNFDLVLNWQWREHPEHEDSSWDRYIRSDPLEACELMFRLLKTLQEKDIQIDEYSNTLSQFWWDADLGLETVLGRHYPGHPDMARRCLTLINELDVSSPPDEQDEDAFAEWAESFPLHITYFPDYTIERIARFLPPEETTFSHRVRRLEIIKKRDENTPERNGSTRSGAASENRRSSKAKSTMSNTSASHERKAISKDLNADAQVTCSDKAEHYEPKENKGDDGRDHDSDKGDHSGGDKVTIFLKGVTDEDNIDDNDILLPSPTNTADPDHDTTYSPSPKSPVSGHG</sequence>
<accession>A0ACB8UFH3</accession>
<evidence type="ECO:0000313" key="2">
    <source>
        <dbReference type="Proteomes" id="UP001055072"/>
    </source>
</evidence>
<reference evidence="1" key="1">
    <citation type="journal article" date="2021" name="Environ. Microbiol.">
        <title>Gene family expansions and transcriptome signatures uncover fungal adaptations to wood decay.</title>
        <authorList>
            <person name="Hage H."/>
            <person name="Miyauchi S."/>
            <person name="Viragh M."/>
            <person name="Drula E."/>
            <person name="Min B."/>
            <person name="Chaduli D."/>
            <person name="Navarro D."/>
            <person name="Favel A."/>
            <person name="Norest M."/>
            <person name="Lesage-Meessen L."/>
            <person name="Balint B."/>
            <person name="Merenyi Z."/>
            <person name="de Eugenio L."/>
            <person name="Morin E."/>
            <person name="Martinez A.T."/>
            <person name="Baldrian P."/>
            <person name="Stursova M."/>
            <person name="Martinez M.J."/>
            <person name="Novotny C."/>
            <person name="Magnuson J.K."/>
            <person name="Spatafora J.W."/>
            <person name="Maurice S."/>
            <person name="Pangilinan J."/>
            <person name="Andreopoulos W."/>
            <person name="LaButti K."/>
            <person name="Hundley H."/>
            <person name="Na H."/>
            <person name="Kuo A."/>
            <person name="Barry K."/>
            <person name="Lipzen A."/>
            <person name="Henrissat B."/>
            <person name="Riley R."/>
            <person name="Ahrendt S."/>
            <person name="Nagy L.G."/>
            <person name="Grigoriev I.V."/>
            <person name="Martin F."/>
            <person name="Rosso M.N."/>
        </authorList>
    </citation>
    <scope>NUCLEOTIDE SEQUENCE</scope>
    <source>
        <strain evidence="1">CBS 384.51</strain>
    </source>
</reference>
<protein>
    <submittedName>
        <fullName evidence="1">Uncharacterized protein</fullName>
    </submittedName>
</protein>
<proteinExistence type="predicted"/>
<organism evidence="1 2">
    <name type="scientific">Irpex rosettiformis</name>
    <dbReference type="NCBI Taxonomy" id="378272"/>
    <lineage>
        <taxon>Eukaryota</taxon>
        <taxon>Fungi</taxon>
        <taxon>Dikarya</taxon>
        <taxon>Basidiomycota</taxon>
        <taxon>Agaricomycotina</taxon>
        <taxon>Agaricomycetes</taxon>
        <taxon>Polyporales</taxon>
        <taxon>Irpicaceae</taxon>
        <taxon>Irpex</taxon>
    </lineage>
</organism>